<dbReference type="Pfam" id="PF09816">
    <property type="entry name" value="EAF"/>
    <property type="match status" value="1"/>
</dbReference>
<reference evidence="11" key="2">
    <citation type="submission" date="2013-07" db="EMBL/GenBank/DDBJ databases">
        <authorList>
            <consortium name="The Broad Institute Genome Sequencing Platform"/>
            <person name="Cuomo C."/>
            <person name="Litvintseva A."/>
            <person name="Chen Y."/>
            <person name="Heitman J."/>
            <person name="Sun S."/>
            <person name="Springer D."/>
            <person name="Dromer F."/>
            <person name="Young S.K."/>
            <person name="Zeng Q."/>
            <person name="Gargeya S."/>
            <person name="Fitzgerald M."/>
            <person name="Abouelleil A."/>
            <person name="Alvarado L."/>
            <person name="Berlin A.M."/>
            <person name="Chapman S.B."/>
            <person name="Dewar J."/>
            <person name="Goldberg J."/>
            <person name="Griggs A."/>
            <person name="Gujja S."/>
            <person name="Hansen M."/>
            <person name="Howarth C."/>
            <person name="Imamovic A."/>
            <person name="Larimer J."/>
            <person name="McCowan C."/>
            <person name="Murphy C."/>
            <person name="Pearson M."/>
            <person name="Priest M."/>
            <person name="Roberts A."/>
            <person name="Saif S."/>
            <person name="Shea T."/>
            <person name="Sykes S."/>
            <person name="Wortman J."/>
            <person name="Nusbaum C."/>
            <person name="Birren B."/>
        </authorList>
    </citation>
    <scope>NUCLEOTIDE SEQUENCE</scope>
    <source>
        <strain evidence="11">CBS 10117</strain>
    </source>
</reference>
<evidence type="ECO:0000259" key="9">
    <source>
        <dbReference type="Pfam" id="PF09816"/>
    </source>
</evidence>
<organism evidence="10">
    <name type="scientific">Kwoniella dejecticola CBS 10117</name>
    <dbReference type="NCBI Taxonomy" id="1296121"/>
    <lineage>
        <taxon>Eukaryota</taxon>
        <taxon>Fungi</taxon>
        <taxon>Dikarya</taxon>
        <taxon>Basidiomycota</taxon>
        <taxon>Agaricomycotina</taxon>
        <taxon>Tremellomycetes</taxon>
        <taxon>Tremellales</taxon>
        <taxon>Cryptococcaceae</taxon>
        <taxon>Kwoniella</taxon>
    </lineage>
</organism>
<dbReference type="EMBL" id="KI894032">
    <property type="protein sequence ID" value="OBR84642.1"/>
    <property type="molecule type" value="Genomic_DNA"/>
</dbReference>
<dbReference type="PANTHER" id="PTHR15970">
    <property type="entry name" value="ELL-ASSOCIATED FACTOR EAF"/>
    <property type="match status" value="1"/>
</dbReference>
<comment type="similarity">
    <text evidence="2">Belongs to the EAF family.</text>
</comment>
<keyword evidence="7" id="KW-0539">Nucleus</keyword>
<dbReference type="InterPro" id="IPR027093">
    <property type="entry name" value="EAF_fam"/>
</dbReference>
<evidence type="ECO:0000313" key="12">
    <source>
        <dbReference type="Proteomes" id="UP000078595"/>
    </source>
</evidence>
<comment type="subcellular location">
    <subcellularLocation>
        <location evidence="1">Nucleus</location>
    </subcellularLocation>
</comment>
<evidence type="ECO:0000256" key="3">
    <source>
        <dbReference type="ARBA" id="ARBA00022553"/>
    </source>
</evidence>
<dbReference type="Proteomes" id="UP000078595">
    <property type="component" value="Chromosome 6"/>
</dbReference>
<dbReference type="KEGG" id="kdj:28969200"/>
<gene>
    <name evidence="10" type="ORF">I303_05501</name>
    <name evidence="11" type="ORF">I303_105053</name>
</gene>
<dbReference type="PANTHER" id="PTHR15970:SF2">
    <property type="entry name" value="ELL-ASSOCIATED FACTOR EAF"/>
    <property type="match status" value="1"/>
</dbReference>
<dbReference type="GO" id="GO:0032783">
    <property type="term" value="C:super elongation complex"/>
    <property type="evidence" value="ECO:0007669"/>
    <property type="project" value="InterPro"/>
</dbReference>
<dbReference type="GO" id="GO:0006368">
    <property type="term" value="P:transcription elongation by RNA polymerase II"/>
    <property type="evidence" value="ECO:0007669"/>
    <property type="project" value="InterPro"/>
</dbReference>
<keyword evidence="4" id="KW-0805">Transcription regulation</keyword>
<sequence>MTTEIAEGTYPVQFASSITAQWGGKKRRRDEEDLIGFRYNFKPASITPHTPGNYNPSSGIGGNGQLLFDTNTGIQQVFDVREESSKARECVLVFDEETKSFKLHALPSTLYLTLNRSSKSKAPSIASTSSGSSRSIPLSKAQNDTDAHSEHEGHLNEAEEVEEETPKPKRSRPSDIVPRQTKGGKGLPRKQPLASAPIPSFGTSPSTKKSTSTSIKGKGKGKAKVAASSMTAVKKKGAGATGGGKKKGSAAQEHEMQNQTPTKYKSSEFIEDSDEEIANSEANQEEGFDEFANLLGQSLAEGDDEEEEEQSEEEDDEDEDEDEDDEGLGGARLVVGGNAPVVDDDGSEWI</sequence>
<reference evidence="10" key="1">
    <citation type="submission" date="2013-07" db="EMBL/GenBank/DDBJ databases">
        <title>The Genome Sequence of Cryptococcus dejecticola CBS10117.</title>
        <authorList>
            <consortium name="The Broad Institute Genome Sequencing Platform"/>
            <person name="Cuomo C."/>
            <person name="Litvintseva A."/>
            <person name="Chen Y."/>
            <person name="Heitman J."/>
            <person name="Sun S."/>
            <person name="Springer D."/>
            <person name="Dromer F."/>
            <person name="Young S.K."/>
            <person name="Zeng Q."/>
            <person name="Gargeya S."/>
            <person name="Fitzgerald M."/>
            <person name="Abouelleil A."/>
            <person name="Alvarado L."/>
            <person name="Berlin A.M."/>
            <person name="Chapman S.B."/>
            <person name="Dewar J."/>
            <person name="Goldberg J."/>
            <person name="Griggs A."/>
            <person name="Gujja S."/>
            <person name="Hansen M."/>
            <person name="Howarth C."/>
            <person name="Imamovic A."/>
            <person name="Larimer J."/>
            <person name="McCowan C."/>
            <person name="Murphy C."/>
            <person name="Pearson M."/>
            <person name="Priest M."/>
            <person name="Roberts A."/>
            <person name="Saif S."/>
            <person name="Shea T."/>
            <person name="Sykes S."/>
            <person name="Wortman J."/>
            <person name="Nusbaum C."/>
            <person name="Birren B."/>
        </authorList>
    </citation>
    <scope>NUCLEOTIDE SEQUENCE [LARGE SCALE GENOMIC DNA]</scope>
    <source>
        <strain evidence="10">CBS 10117</strain>
    </source>
</reference>
<accession>A0A1A6A3K6</accession>
<evidence type="ECO:0000256" key="1">
    <source>
        <dbReference type="ARBA" id="ARBA00004123"/>
    </source>
</evidence>
<dbReference type="GO" id="GO:0003711">
    <property type="term" value="F:transcription elongation factor activity"/>
    <property type="evidence" value="ECO:0007669"/>
    <property type="project" value="TreeGrafter"/>
</dbReference>
<evidence type="ECO:0000256" key="8">
    <source>
        <dbReference type="SAM" id="MobiDB-lite"/>
    </source>
</evidence>
<feature type="domain" description="Transcription elongation factor Eaf N-terminal" evidence="9">
    <location>
        <begin position="10"/>
        <end position="117"/>
    </location>
</feature>
<keyword evidence="5" id="KW-0010">Activator</keyword>
<dbReference type="STRING" id="1296121.A0A1A6A3K6"/>
<evidence type="ECO:0000256" key="5">
    <source>
        <dbReference type="ARBA" id="ARBA00023159"/>
    </source>
</evidence>
<evidence type="ECO:0000256" key="4">
    <source>
        <dbReference type="ARBA" id="ARBA00023015"/>
    </source>
</evidence>
<dbReference type="InterPro" id="IPR019194">
    <property type="entry name" value="Tscrpt_elong_fac_Eaf_N"/>
</dbReference>
<dbReference type="RefSeq" id="XP_018262484.1">
    <property type="nucleotide sequence ID" value="XM_018408793.1"/>
</dbReference>
<evidence type="ECO:0000313" key="10">
    <source>
        <dbReference type="EMBL" id="OBR84642.1"/>
    </source>
</evidence>
<feature type="compositionally biased region" description="Acidic residues" evidence="8">
    <location>
        <begin position="301"/>
        <end position="327"/>
    </location>
</feature>
<evidence type="ECO:0000313" key="11">
    <source>
        <dbReference type="EMBL" id="WWC62457.1"/>
    </source>
</evidence>
<name>A0A1A6A3K6_9TREE</name>
<feature type="compositionally biased region" description="Basic and acidic residues" evidence="8">
    <location>
        <begin position="143"/>
        <end position="157"/>
    </location>
</feature>
<keyword evidence="12" id="KW-1185">Reference proteome</keyword>
<evidence type="ECO:0000256" key="2">
    <source>
        <dbReference type="ARBA" id="ARBA00007798"/>
    </source>
</evidence>
<feature type="region of interest" description="Disordered" evidence="8">
    <location>
        <begin position="117"/>
        <end position="350"/>
    </location>
</feature>
<protein>
    <recommendedName>
        <fullName evidence="9">Transcription elongation factor Eaf N-terminal domain-containing protein</fullName>
    </recommendedName>
</protein>
<dbReference type="AlphaFoldDB" id="A0A1A6A3K6"/>
<dbReference type="EMBL" id="CP144535">
    <property type="protein sequence ID" value="WWC62457.1"/>
    <property type="molecule type" value="Genomic_DNA"/>
</dbReference>
<evidence type="ECO:0000256" key="6">
    <source>
        <dbReference type="ARBA" id="ARBA00023163"/>
    </source>
</evidence>
<feature type="compositionally biased region" description="Low complexity" evidence="8">
    <location>
        <begin position="117"/>
        <end position="139"/>
    </location>
</feature>
<keyword evidence="6" id="KW-0804">Transcription</keyword>
<feature type="compositionally biased region" description="Acidic residues" evidence="8">
    <location>
        <begin position="269"/>
        <end position="289"/>
    </location>
</feature>
<evidence type="ECO:0000256" key="7">
    <source>
        <dbReference type="ARBA" id="ARBA00023242"/>
    </source>
</evidence>
<keyword evidence="3" id="KW-0597">Phosphoprotein</keyword>
<reference evidence="11" key="3">
    <citation type="submission" date="2024-02" db="EMBL/GenBank/DDBJ databases">
        <title>Comparative genomics of Cryptococcus and Kwoniella reveals pathogenesis evolution and contrasting modes of karyotype evolution via chromosome fusion or intercentromeric recombination.</title>
        <authorList>
            <person name="Coelho M.A."/>
            <person name="David-Palma M."/>
            <person name="Shea T."/>
            <person name="Bowers K."/>
            <person name="McGinley-Smith S."/>
            <person name="Mohammad A.W."/>
            <person name="Gnirke A."/>
            <person name="Yurkov A.M."/>
            <person name="Nowrousian M."/>
            <person name="Sun S."/>
            <person name="Cuomo C.A."/>
            <person name="Heitman J."/>
        </authorList>
    </citation>
    <scope>NUCLEOTIDE SEQUENCE</scope>
    <source>
        <strain evidence="11">CBS 10117</strain>
    </source>
</reference>
<dbReference type="VEuPathDB" id="FungiDB:I303_05501"/>
<dbReference type="OrthoDB" id="125903at2759"/>
<feature type="compositionally biased region" description="Low complexity" evidence="8">
    <location>
        <begin position="202"/>
        <end position="216"/>
    </location>
</feature>
<dbReference type="GeneID" id="28969200"/>
<proteinExistence type="inferred from homology"/>